<gene>
    <name evidence="11" type="ORF">BLX24_16395</name>
</gene>
<dbReference type="Gene3D" id="1.10.287.130">
    <property type="match status" value="1"/>
</dbReference>
<evidence type="ECO:0000259" key="10">
    <source>
        <dbReference type="PROSITE" id="PS50109"/>
    </source>
</evidence>
<dbReference type="InterPro" id="IPR004358">
    <property type="entry name" value="Sig_transdc_His_kin-like_C"/>
</dbReference>
<dbReference type="SUPFAM" id="SSF55874">
    <property type="entry name" value="ATPase domain of HSP90 chaperone/DNA topoisomerase II/histidine kinase"/>
    <property type="match status" value="1"/>
</dbReference>
<dbReference type="Pfam" id="PF14361">
    <property type="entry name" value="RsbRD_N"/>
    <property type="match status" value="1"/>
</dbReference>
<dbReference type="EC" id="2.7.13.3" evidence="2"/>
<feature type="region of interest" description="Disordered" evidence="9">
    <location>
        <begin position="362"/>
        <end position="381"/>
    </location>
</feature>
<dbReference type="SMART" id="SM00388">
    <property type="entry name" value="HisKA"/>
    <property type="match status" value="1"/>
</dbReference>
<keyword evidence="8" id="KW-0902">Two-component regulatory system</keyword>
<dbReference type="Proteomes" id="UP000181790">
    <property type="component" value="Unassembled WGS sequence"/>
</dbReference>
<keyword evidence="3" id="KW-0597">Phosphoprotein</keyword>
<dbReference type="InterPro" id="IPR025751">
    <property type="entry name" value="RsbRD_N_dom"/>
</dbReference>
<comment type="catalytic activity">
    <reaction evidence="1">
        <text>ATP + protein L-histidine = ADP + protein N-phospho-L-histidine.</text>
        <dbReference type="EC" id="2.7.13.3"/>
    </reaction>
</comment>
<dbReference type="SUPFAM" id="SSF47384">
    <property type="entry name" value="Homodimeric domain of signal transducing histidine kinase"/>
    <property type="match status" value="1"/>
</dbReference>
<proteinExistence type="predicted"/>
<dbReference type="GO" id="GO:0030295">
    <property type="term" value="F:protein kinase activator activity"/>
    <property type="evidence" value="ECO:0007669"/>
    <property type="project" value="TreeGrafter"/>
</dbReference>
<evidence type="ECO:0000313" key="11">
    <source>
        <dbReference type="EMBL" id="OIN58105.1"/>
    </source>
</evidence>
<dbReference type="PANTHER" id="PTHR42878:SF7">
    <property type="entry name" value="SENSOR HISTIDINE KINASE GLRK"/>
    <property type="match status" value="1"/>
</dbReference>
<keyword evidence="5" id="KW-0547">Nucleotide-binding</keyword>
<keyword evidence="12" id="KW-1185">Reference proteome</keyword>
<dbReference type="Gene3D" id="3.30.565.10">
    <property type="entry name" value="Histidine kinase-like ATPase, C-terminal domain"/>
    <property type="match status" value="1"/>
</dbReference>
<keyword evidence="4" id="KW-0808">Transferase</keyword>
<dbReference type="AlphaFoldDB" id="A0A1S2VIN6"/>
<dbReference type="CDD" id="cd00075">
    <property type="entry name" value="HATPase"/>
    <property type="match status" value="1"/>
</dbReference>
<evidence type="ECO:0000256" key="7">
    <source>
        <dbReference type="ARBA" id="ARBA00022840"/>
    </source>
</evidence>
<evidence type="ECO:0000256" key="8">
    <source>
        <dbReference type="ARBA" id="ARBA00023012"/>
    </source>
</evidence>
<dbReference type="PROSITE" id="PS50109">
    <property type="entry name" value="HIS_KIN"/>
    <property type="match status" value="1"/>
</dbReference>
<evidence type="ECO:0000313" key="12">
    <source>
        <dbReference type="Proteomes" id="UP000181790"/>
    </source>
</evidence>
<dbReference type="GO" id="GO:0005524">
    <property type="term" value="F:ATP binding"/>
    <property type="evidence" value="ECO:0007669"/>
    <property type="project" value="UniProtKB-KW"/>
</dbReference>
<feature type="domain" description="Histidine kinase" evidence="10">
    <location>
        <begin position="182"/>
        <end position="420"/>
    </location>
</feature>
<dbReference type="OrthoDB" id="9764438at2"/>
<organism evidence="11 12">
    <name type="scientific">Arsenicibacter rosenii</name>
    <dbReference type="NCBI Taxonomy" id="1750698"/>
    <lineage>
        <taxon>Bacteria</taxon>
        <taxon>Pseudomonadati</taxon>
        <taxon>Bacteroidota</taxon>
        <taxon>Cytophagia</taxon>
        <taxon>Cytophagales</taxon>
        <taxon>Spirosomataceae</taxon>
        <taxon>Arsenicibacter</taxon>
    </lineage>
</organism>
<dbReference type="GO" id="GO:0000156">
    <property type="term" value="F:phosphorelay response regulator activity"/>
    <property type="evidence" value="ECO:0007669"/>
    <property type="project" value="TreeGrafter"/>
</dbReference>
<sequence length="422" mass="47484">MSDVTLLHIWMKGLADWLSRRQRELLITWRHRCEADPSLPTVNSLSQEQFNDRVPDLLLAFTKRLTNEKSPFSPAQIAREHGLHRWRLGYALEELLREFAHLHSGLIDEIGAYVHDHPSHDPADLQLIHQSVNDLIHEAISGSVTQYNDLQKIGAAERAANLQHTLDELNDLIRRRSDVLRMASHDLRGSFGVMRGAAYILDQPGNTEEERTEMLQMLQRNFSKVTSMLTQLMDLARLEAGQETLYIESFDASDLLLRVAETLKPYAAERNLYLQTNGPATLAVKGDSIKVQRIVQNLLLNALKYTYHGGVSLHWSTEGPLRWLLTVSDTGPGLTEKSATALTLEPSLEKVSIRGARSTINVKSSEPEKTAGLPQSTQPRGEGIGLHIVKRLCELLNANMEVEASPDRGTTIRIRFPVQYSE</sequence>
<evidence type="ECO:0000256" key="9">
    <source>
        <dbReference type="SAM" id="MobiDB-lite"/>
    </source>
</evidence>
<dbReference type="PANTHER" id="PTHR42878">
    <property type="entry name" value="TWO-COMPONENT HISTIDINE KINASE"/>
    <property type="match status" value="1"/>
</dbReference>
<dbReference type="InterPro" id="IPR003594">
    <property type="entry name" value="HATPase_dom"/>
</dbReference>
<evidence type="ECO:0000256" key="3">
    <source>
        <dbReference type="ARBA" id="ARBA00022553"/>
    </source>
</evidence>
<dbReference type="CDD" id="cd00082">
    <property type="entry name" value="HisKA"/>
    <property type="match status" value="1"/>
</dbReference>
<dbReference type="SMART" id="SM00387">
    <property type="entry name" value="HATPase_c"/>
    <property type="match status" value="1"/>
</dbReference>
<protein>
    <recommendedName>
        <fullName evidence="2">histidine kinase</fullName>
        <ecNumber evidence="2">2.7.13.3</ecNumber>
    </recommendedName>
</protein>
<dbReference type="Pfam" id="PF00512">
    <property type="entry name" value="HisKA"/>
    <property type="match status" value="1"/>
</dbReference>
<dbReference type="RefSeq" id="WP_071504255.1">
    <property type="nucleotide sequence ID" value="NZ_MORL01000008.1"/>
</dbReference>
<dbReference type="GO" id="GO:0007234">
    <property type="term" value="P:osmosensory signaling via phosphorelay pathway"/>
    <property type="evidence" value="ECO:0007669"/>
    <property type="project" value="TreeGrafter"/>
</dbReference>
<dbReference type="EMBL" id="MORL01000008">
    <property type="protein sequence ID" value="OIN58105.1"/>
    <property type="molecule type" value="Genomic_DNA"/>
</dbReference>
<comment type="caution">
    <text evidence="11">The sequence shown here is derived from an EMBL/GenBank/DDBJ whole genome shotgun (WGS) entry which is preliminary data.</text>
</comment>
<evidence type="ECO:0000256" key="6">
    <source>
        <dbReference type="ARBA" id="ARBA00022777"/>
    </source>
</evidence>
<evidence type="ECO:0000256" key="5">
    <source>
        <dbReference type="ARBA" id="ARBA00022741"/>
    </source>
</evidence>
<accession>A0A1S2VIN6</accession>
<dbReference type="InterPro" id="IPR003661">
    <property type="entry name" value="HisK_dim/P_dom"/>
</dbReference>
<reference evidence="11 12" key="1">
    <citation type="submission" date="2016-10" db="EMBL/GenBank/DDBJ databases">
        <title>Arsenicibacter rosenii gen. nov., sp. nov., an efficient arsenic-methylating bacterium isolated from an arsenic-contaminated paddy soil.</title>
        <authorList>
            <person name="Huang K."/>
        </authorList>
    </citation>
    <scope>NUCLEOTIDE SEQUENCE [LARGE SCALE GENOMIC DNA]</scope>
    <source>
        <strain evidence="11 12">SM-1</strain>
    </source>
</reference>
<dbReference type="InterPro" id="IPR036097">
    <property type="entry name" value="HisK_dim/P_sf"/>
</dbReference>
<dbReference type="InterPro" id="IPR036890">
    <property type="entry name" value="HATPase_C_sf"/>
</dbReference>
<keyword evidence="7" id="KW-0067">ATP-binding</keyword>
<dbReference type="PRINTS" id="PR00344">
    <property type="entry name" value="BCTRLSENSOR"/>
</dbReference>
<dbReference type="GO" id="GO:0000155">
    <property type="term" value="F:phosphorelay sensor kinase activity"/>
    <property type="evidence" value="ECO:0007669"/>
    <property type="project" value="InterPro"/>
</dbReference>
<dbReference type="InterPro" id="IPR005467">
    <property type="entry name" value="His_kinase_dom"/>
</dbReference>
<evidence type="ECO:0000256" key="4">
    <source>
        <dbReference type="ARBA" id="ARBA00022679"/>
    </source>
</evidence>
<evidence type="ECO:0000256" key="2">
    <source>
        <dbReference type="ARBA" id="ARBA00012438"/>
    </source>
</evidence>
<dbReference type="Pfam" id="PF02518">
    <property type="entry name" value="HATPase_c"/>
    <property type="match status" value="1"/>
</dbReference>
<dbReference type="InterPro" id="IPR050351">
    <property type="entry name" value="BphY/WalK/GraS-like"/>
</dbReference>
<name>A0A1S2VIN6_9BACT</name>
<evidence type="ECO:0000256" key="1">
    <source>
        <dbReference type="ARBA" id="ARBA00000085"/>
    </source>
</evidence>
<keyword evidence="6" id="KW-0418">Kinase</keyword>